<evidence type="ECO:0000313" key="2">
    <source>
        <dbReference type="Proteomes" id="UP000232722"/>
    </source>
</evidence>
<dbReference type="AlphaFoldDB" id="A0A2N0P9T4"/>
<reference evidence="1 2" key="2">
    <citation type="submission" date="2017-09" db="EMBL/GenBank/DDBJ databases">
        <title>Extensive intraspecific genome diversity in a model arbuscular mycorrhizal fungus.</title>
        <authorList>
            <person name="Chen E.C."/>
            <person name="Morin E."/>
            <person name="Beaudet D."/>
            <person name="Noel J."/>
            <person name="Ndikumana S."/>
            <person name="Charron P."/>
            <person name="St-Onge C."/>
            <person name="Giorgi J."/>
            <person name="Grigoriev I.V."/>
            <person name="Roux C."/>
            <person name="Martin F.M."/>
            <person name="Corradi N."/>
        </authorList>
    </citation>
    <scope>NUCLEOTIDE SEQUENCE [LARGE SCALE GENOMIC DNA]</scope>
    <source>
        <strain evidence="1 2">A5</strain>
    </source>
</reference>
<reference evidence="1 2" key="1">
    <citation type="submission" date="2016-04" db="EMBL/GenBank/DDBJ databases">
        <title>Genome analyses suggest a sexual origin of heterokaryosis in a supposedly ancient asexual fungus.</title>
        <authorList>
            <person name="Ropars J."/>
            <person name="Sedzielewska K."/>
            <person name="Noel J."/>
            <person name="Charron P."/>
            <person name="Farinelli L."/>
            <person name="Marton T."/>
            <person name="Kruger M."/>
            <person name="Pelin A."/>
            <person name="Brachmann A."/>
            <person name="Corradi N."/>
        </authorList>
    </citation>
    <scope>NUCLEOTIDE SEQUENCE [LARGE SCALE GENOMIC DNA]</scope>
    <source>
        <strain evidence="1 2">A5</strain>
    </source>
</reference>
<accession>A0A2N0P9T4</accession>
<name>A0A2N0P9T4_9GLOM</name>
<evidence type="ECO:0000313" key="1">
    <source>
        <dbReference type="EMBL" id="PKC03557.1"/>
    </source>
</evidence>
<proteinExistence type="predicted"/>
<organism evidence="1 2">
    <name type="scientific">Rhizophagus irregularis</name>
    <dbReference type="NCBI Taxonomy" id="588596"/>
    <lineage>
        <taxon>Eukaryota</taxon>
        <taxon>Fungi</taxon>
        <taxon>Fungi incertae sedis</taxon>
        <taxon>Mucoromycota</taxon>
        <taxon>Glomeromycotina</taxon>
        <taxon>Glomeromycetes</taxon>
        <taxon>Glomerales</taxon>
        <taxon>Glomeraceae</taxon>
        <taxon>Rhizophagus</taxon>
    </lineage>
</organism>
<gene>
    <name evidence="1" type="ORF">RhiirA5_380076</name>
</gene>
<comment type="caution">
    <text evidence="1">The sequence shown here is derived from an EMBL/GenBank/DDBJ whole genome shotgun (WGS) entry which is preliminary data.</text>
</comment>
<dbReference type="EMBL" id="LLXJ01001164">
    <property type="protein sequence ID" value="PKC03557.1"/>
    <property type="molecule type" value="Genomic_DNA"/>
</dbReference>
<protein>
    <submittedName>
        <fullName evidence="1">Uncharacterized protein</fullName>
    </submittedName>
</protein>
<sequence>MTTSKNLEADVTAKERIILEKTEENNRIWGKFKAQGSENALRNATGGSWRCEDYGIGLQVKEQDDFINEDGKLQRNQRRNLGKNVASRDNGCDNLNKRSLLLTFILV</sequence>
<dbReference type="Proteomes" id="UP000232722">
    <property type="component" value="Unassembled WGS sequence"/>
</dbReference>